<comment type="caution">
    <text evidence="1">The sequence shown here is derived from an EMBL/GenBank/DDBJ whole genome shotgun (WGS) entry which is preliminary data.</text>
</comment>
<organism evidence="1 2">
    <name type="scientific">Deinococcus cavernae</name>
    <dbReference type="NCBI Taxonomy" id="2320857"/>
    <lineage>
        <taxon>Bacteria</taxon>
        <taxon>Thermotogati</taxon>
        <taxon>Deinococcota</taxon>
        <taxon>Deinococci</taxon>
        <taxon>Deinococcales</taxon>
        <taxon>Deinococcaceae</taxon>
        <taxon>Deinococcus</taxon>
    </lineage>
</organism>
<reference evidence="1 2" key="1">
    <citation type="submission" date="2018-09" db="EMBL/GenBank/DDBJ databases">
        <authorList>
            <person name="Zhu H."/>
        </authorList>
    </citation>
    <scope>NUCLEOTIDE SEQUENCE [LARGE SCALE GENOMIC DNA]</scope>
    <source>
        <strain evidence="1 2">K2S05-167</strain>
    </source>
</reference>
<proteinExistence type="predicted"/>
<dbReference type="OrthoDB" id="71976at2"/>
<protein>
    <recommendedName>
        <fullName evidence="3">Type II toxin-antitoxin system RelE/ParE family toxin</fullName>
    </recommendedName>
</protein>
<dbReference type="AlphaFoldDB" id="A0A418VHQ2"/>
<evidence type="ECO:0000313" key="1">
    <source>
        <dbReference type="EMBL" id="RJF75622.1"/>
    </source>
</evidence>
<evidence type="ECO:0008006" key="3">
    <source>
        <dbReference type="Google" id="ProtNLM"/>
    </source>
</evidence>
<accession>A0A418VHQ2</accession>
<gene>
    <name evidence="1" type="ORF">D3875_00810</name>
</gene>
<dbReference type="RefSeq" id="WP_119760130.1">
    <property type="nucleotide sequence ID" value="NZ_QYUJ01000004.1"/>
</dbReference>
<name>A0A418VHQ2_9DEIO</name>
<dbReference type="Proteomes" id="UP000286287">
    <property type="component" value="Unassembled WGS sequence"/>
</dbReference>
<evidence type="ECO:0000313" key="2">
    <source>
        <dbReference type="Proteomes" id="UP000286287"/>
    </source>
</evidence>
<dbReference type="EMBL" id="QYUJ01000004">
    <property type="protein sequence ID" value="RJF75622.1"/>
    <property type="molecule type" value="Genomic_DNA"/>
</dbReference>
<keyword evidence="2" id="KW-1185">Reference proteome</keyword>
<sequence length="86" mass="9662">MRDITITAHAAERYLERFAGNLSPGAASERLRKLLSRARFLHMCAGKARLYALGDIRFVVDQGALVTVYRPTYQDAGQAEDFWCLA</sequence>